<dbReference type="PANTHER" id="PTHR35525">
    <property type="entry name" value="BLL6575 PROTEIN"/>
    <property type="match status" value="1"/>
</dbReference>
<dbReference type="Gene3D" id="1.10.3300.10">
    <property type="entry name" value="Jann2411-like domain"/>
    <property type="match status" value="1"/>
</dbReference>
<dbReference type="STRING" id="1461693.ATO10_04777"/>
<evidence type="ECO:0000313" key="2">
    <source>
        <dbReference type="EMBL" id="KCV82895.1"/>
    </source>
</evidence>
<gene>
    <name evidence="2" type="ORF">ATO10_04777</name>
</gene>
<dbReference type="SUPFAM" id="SSF160904">
    <property type="entry name" value="Jann2411-like"/>
    <property type="match status" value="1"/>
</dbReference>
<reference evidence="2 3" key="1">
    <citation type="submission" date="2013-04" db="EMBL/GenBank/DDBJ databases">
        <title>Shimia sp. 22II-S11-Z10 Genome Sequencing.</title>
        <authorList>
            <person name="Lai Q."/>
            <person name="Li G."/>
            <person name="Shao Z."/>
        </authorList>
    </citation>
    <scope>NUCLEOTIDE SEQUENCE [LARGE SCALE GENOMIC DNA]</scope>
    <source>
        <strain evidence="3">22II-S11-Z10</strain>
    </source>
</reference>
<proteinExistence type="predicted"/>
<keyword evidence="3" id="KW-1185">Reference proteome</keyword>
<name>A0A058ZNT4_9RHOB</name>
<dbReference type="Proteomes" id="UP000024836">
    <property type="component" value="Unassembled WGS sequence"/>
</dbReference>
<sequence>MIIADHPALDFLNTIGAPKGEEIEWLENGADLCAWLDDVGLAEAGSLAETAPDKIAVQARALREQFRRYMNDGDPAIFDQVNSILAKEHSHLELLQTGEVPQLRRVWRMEKPEDLLVPIAIAIAELLAEDAPERVRQCNGPTCTMWFKDISKNNKRRWCSMAVCGNRAKAAAHRAKLKSE</sequence>
<evidence type="ECO:0000313" key="3">
    <source>
        <dbReference type="Proteomes" id="UP000024836"/>
    </source>
</evidence>
<dbReference type="InterPro" id="IPR023286">
    <property type="entry name" value="ABATE_dom_sf"/>
</dbReference>
<dbReference type="AlphaFoldDB" id="A0A058ZNT4"/>
<dbReference type="InterPro" id="IPR010852">
    <property type="entry name" value="ABATE"/>
</dbReference>
<dbReference type="eggNOG" id="COG5516">
    <property type="taxonomic scope" value="Bacteria"/>
</dbReference>
<dbReference type="Pfam" id="PF11706">
    <property type="entry name" value="zf-CGNR"/>
    <property type="match status" value="1"/>
</dbReference>
<dbReference type="Pfam" id="PF07336">
    <property type="entry name" value="ABATE"/>
    <property type="match status" value="1"/>
</dbReference>
<comment type="caution">
    <text evidence="2">The sequence shown here is derived from an EMBL/GenBank/DDBJ whole genome shotgun (WGS) entry which is preliminary data.</text>
</comment>
<accession>A0A058ZNT4</accession>
<protein>
    <recommendedName>
        <fullName evidence="1">Zinc finger CGNR domain-containing protein</fullName>
    </recommendedName>
</protein>
<organism evidence="2 3">
    <name type="scientific">Actibacterium atlanticum</name>
    <dbReference type="NCBI Taxonomy" id="1461693"/>
    <lineage>
        <taxon>Bacteria</taxon>
        <taxon>Pseudomonadati</taxon>
        <taxon>Pseudomonadota</taxon>
        <taxon>Alphaproteobacteria</taxon>
        <taxon>Rhodobacterales</taxon>
        <taxon>Roseobacteraceae</taxon>
        <taxon>Actibacterium</taxon>
    </lineage>
</organism>
<evidence type="ECO:0000259" key="1">
    <source>
        <dbReference type="Pfam" id="PF11706"/>
    </source>
</evidence>
<dbReference type="EMBL" id="AQQY01000002">
    <property type="protein sequence ID" value="KCV82895.1"/>
    <property type="molecule type" value="Genomic_DNA"/>
</dbReference>
<dbReference type="PANTHER" id="PTHR35525:SF3">
    <property type="entry name" value="BLL6575 PROTEIN"/>
    <property type="match status" value="1"/>
</dbReference>
<feature type="domain" description="Zinc finger CGNR" evidence="1">
    <location>
        <begin position="134"/>
        <end position="176"/>
    </location>
</feature>
<dbReference type="PATRIC" id="fig|1461693.3.peg.975"/>
<dbReference type="InterPro" id="IPR021005">
    <property type="entry name" value="Znf_CGNR"/>
</dbReference>